<evidence type="ECO:0000313" key="7">
    <source>
        <dbReference type="Proteomes" id="UP000250043"/>
    </source>
</evidence>
<dbReference type="Pfam" id="PF01869">
    <property type="entry name" value="BcrAD_BadFG"/>
    <property type="match status" value="1"/>
</dbReference>
<feature type="domain" description="ATPase BadF/BadG/BcrA/BcrD type" evidence="5">
    <location>
        <begin position="7"/>
        <end position="289"/>
    </location>
</feature>
<organism evidence="6 7">
    <name type="scientific">Obba rivulosa</name>
    <dbReference type="NCBI Taxonomy" id="1052685"/>
    <lineage>
        <taxon>Eukaryota</taxon>
        <taxon>Fungi</taxon>
        <taxon>Dikarya</taxon>
        <taxon>Basidiomycota</taxon>
        <taxon>Agaricomycotina</taxon>
        <taxon>Agaricomycetes</taxon>
        <taxon>Polyporales</taxon>
        <taxon>Gelatoporiaceae</taxon>
        <taxon>Obba</taxon>
    </lineage>
</organism>
<evidence type="ECO:0000259" key="5">
    <source>
        <dbReference type="Pfam" id="PF01869"/>
    </source>
</evidence>
<sequence>MSLHLCIDCGGSKTSAVLAGPDGAVLARASGGPSNFAYLALPAFLAVIQSTVSAALAALPPAHAPASTALPPPAPLFASAWLGVSGVDSDAAIAELTLPLEQLLAVPPRVCNDAHLLAAPLALYPALDAAVAAVAGTGGIVSSFRRGSGGGLFEPLGRVGGWGWILGDEGGGFHVGREAVRALLAEADRASVWGADAAPAPESSLKTRMLAHFGATDLFELLTIVHYPDPPAAHAPAAGVPAWKADPREKRLSALAPLVFAAAFADADPLALAVLRATARALADQICVLLRPEDSSGSSASSAAPPAPGLSTVLPIPAYPADPSSFAPSAAPGPPAPRTVKASSAILCAGGSLFGIEPYRALVLEELAARGHVFARVEVVKDAAEAGGRALAAAAATAVKGT</sequence>
<proteinExistence type="inferred from homology"/>
<gene>
    <name evidence="6" type="ORF">OBBRIDRAFT_439033</name>
</gene>
<dbReference type="OrthoDB" id="311172at2759"/>
<dbReference type="InterPro" id="IPR043129">
    <property type="entry name" value="ATPase_NBD"/>
</dbReference>
<dbReference type="SUPFAM" id="SSF53067">
    <property type="entry name" value="Actin-like ATPase domain"/>
    <property type="match status" value="2"/>
</dbReference>
<dbReference type="PANTHER" id="PTHR43190:SF3">
    <property type="entry name" value="N-ACETYL-D-GLUCOSAMINE KINASE"/>
    <property type="match status" value="1"/>
</dbReference>
<keyword evidence="7" id="KW-1185">Reference proteome</keyword>
<dbReference type="AlphaFoldDB" id="A0A8E2AGK5"/>
<name>A0A8E2AGK5_9APHY</name>
<accession>A0A8E2AGK5</accession>
<dbReference type="InterPro" id="IPR052519">
    <property type="entry name" value="Euk-type_GlcNAc_Kinase"/>
</dbReference>
<dbReference type="Gene3D" id="3.30.420.40">
    <property type="match status" value="1"/>
</dbReference>
<dbReference type="GO" id="GO:0045127">
    <property type="term" value="F:N-acetylglucosamine kinase activity"/>
    <property type="evidence" value="ECO:0007669"/>
    <property type="project" value="UniProtKB-EC"/>
</dbReference>
<dbReference type="EMBL" id="KV722725">
    <property type="protein sequence ID" value="OCH84096.1"/>
    <property type="molecule type" value="Genomic_DNA"/>
</dbReference>
<evidence type="ECO:0000256" key="3">
    <source>
        <dbReference type="ARBA" id="ARBA00014974"/>
    </source>
</evidence>
<evidence type="ECO:0000313" key="6">
    <source>
        <dbReference type="EMBL" id="OCH84096.1"/>
    </source>
</evidence>
<dbReference type="Proteomes" id="UP000250043">
    <property type="component" value="Unassembled WGS sequence"/>
</dbReference>
<comment type="similarity">
    <text evidence="1">Belongs to the eukaryotic-type N-acetylglucosamine kinase family.</text>
</comment>
<dbReference type="InterPro" id="IPR002731">
    <property type="entry name" value="ATPase_BadF"/>
</dbReference>
<reference evidence="6 7" key="1">
    <citation type="submission" date="2016-07" db="EMBL/GenBank/DDBJ databases">
        <title>Draft genome of the white-rot fungus Obba rivulosa 3A-2.</title>
        <authorList>
            <consortium name="DOE Joint Genome Institute"/>
            <person name="Miettinen O."/>
            <person name="Riley R."/>
            <person name="Acob R."/>
            <person name="Barry K."/>
            <person name="Cullen D."/>
            <person name="De Vries R."/>
            <person name="Hainaut M."/>
            <person name="Hatakka A."/>
            <person name="Henrissat B."/>
            <person name="Hilden K."/>
            <person name="Kuo R."/>
            <person name="Labutti K."/>
            <person name="Lipzen A."/>
            <person name="Makela M.R."/>
            <person name="Sandor L."/>
            <person name="Spatafora J.W."/>
            <person name="Grigoriev I.V."/>
            <person name="Hibbett D.S."/>
        </authorList>
    </citation>
    <scope>NUCLEOTIDE SEQUENCE [LARGE SCALE GENOMIC DNA]</scope>
    <source>
        <strain evidence="6 7">3A-2</strain>
    </source>
</reference>
<dbReference type="EC" id="2.7.1.59" evidence="2"/>
<dbReference type="PANTHER" id="PTHR43190">
    <property type="entry name" value="N-ACETYL-D-GLUCOSAMINE KINASE"/>
    <property type="match status" value="1"/>
</dbReference>
<protein>
    <recommendedName>
        <fullName evidence="3">N-acetyl-D-glucosamine kinase</fullName>
        <ecNumber evidence="2">2.7.1.59</ecNumber>
    </recommendedName>
    <alternativeName>
        <fullName evidence="4">GlcNAc kinase</fullName>
    </alternativeName>
</protein>
<evidence type="ECO:0000256" key="1">
    <source>
        <dbReference type="ARBA" id="ARBA00006198"/>
    </source>
</evidence>
<evidence type="ECO:0000256" key="2">
    <source>
        <dbReference type="ARBA" id="ARBA00012122"/>
    </source>
</evidence>
<evidence type="ECO:0000256" key="4">
    <source>
        <dbReference type="ARBA" id="ARBA00031123"/>
    </source>
</evidence>